<evidence type="ECO:0000259" key="1">
    <source>
        <dbReference type="Pfam" id="PF03781"/>
    </source>
</evidence>
<comment type="caution">
    <text evidence="2">The sequence shown here is derived from an EMBL/GenBank/DDBJ whole genome shotgun (WGS) entry which is preliminary data.</text>
</comment>
<dbReference type="PANTHER" id="PTHR23150:SF19">
    <property type="entry name" value="FORMYLGLYCINE-GENERATING ENZYME"/>
    <property type="match status" value="1"/>
</dbReference>
<dbReference type="InterPro" id="IPR051043">
    <property type="entry name" value="Sulfatase_Mod_Factor_Kinase"/>
</dbReference>
<keyword evidence="3" id="KW-1185">Reference proteome</keyword>
<dbReference type="EMBL" id="REFJ01000002">
    <property type="protein sequence ID" value="RMA81304.1"/>
    <property type="molecule type" value="Genomic_DNA"/>
</dbReference>
<dbReference type="InterPro" id="IPR042095">
    <property type="entry name" value="SUMF_sf"/>
</dbReference>
<accession>A0A3M0AAR6</accession>
<feature type="domain" description="Sulfatase-modifying factor enzyme-like" evidence="1">
    <location>
        <begin position="50"/>
        <end position="268"/>
    </location>
</feature>
<gene>
    <name evidence="2" type="ORF">DFR27_1121</name>
</gene>
<dbReference type="InterPro" id="IPR016187">
    <property type="entry name" value="CTDL_fold"/>
</dbReference>
<reference evidence="2 3" key="1">
    <citation type="submission" date="2018-10" db="EMBL/GenBank/DDBJ databases">
        <title>Genomic Encyclopedia of Type Strains, Phase IV (KMG-IV): sequencing the most valuable type-strain genomes for metagenomic binning, comparative biology and taxonomic classification.</title>
        <authorList>
            <person name="Goeker M."/>
        </authorList>
    </citation>
    <scope>NUCLEOTIDE SEQUENCE [LARGE SCALE GENOMIC DNA]</scope>
    <source>
        <strain evidence="2 3">DSM 25080</strain>
    </source>
</reference>
<sequence length="276" mass="30535">MPIFNAKKLSVRAALMLGIIVSVLIANGGIADSSKGETARTLASSALVGQLVEVPGGEYMMGSEQGRDREVPVHNVSIMSFHMQAKEVSWSQYRQCVEASHCAPPAGGTALHPQSPIVNVSYEDVLHYIQWLNGQSLGWFRLPSEAEWEYAARAGSTTKYSWGNEIDCTLAAFACNGRMSPSLVGSFAANDFGLFDMSGNVWEWTADCWNENYHGAPRFGIVWLDGDCTRRVVRGGSWFLYPSFLTVSYRDWRTVSDRVDSVGFRLVRELPPTAHR</sequence>
<evidence type="ECO:0000313" key="3">
    <source>
        <dbReference type="Proteomes" id="UP000267187"/>
    </source>
</evidence>
<organism evidence="2 3">
    <name type="scientific">Umboniibacter marinipuniceus</name>
    <dbReference type="NCBI Taxonomy" id="569599"/>
    <lineage>
        <taxon>Bacteria</taxon>
        <taxon>Pseudomonadati</taxon>
        <taxon>Pseudomonadota</taxon>
        <taxon>Gammaproteobacteria</taxon>
        <taxon>Cellvibrionales</taxon>
        <taxon>Cellvibrionaceae</taxon>
        <taxon>Umboniibacter</taxon>
    </lineage>
</organism>
<protein>
    <submittedName>
        <fullName evidence="2">Formylglycine-generating enzyme required for sulfatase activity</fullName>
    </submittedName>
</protein>
<name>A0A3M0AAR6_9GAMM</name>
<dbReference type="AlphaFoldDB" id="A0A3M0AAR6"/>
<dbReference type="RefSeq" id="WP_121876450.1">
    <property type="nucleotide sequence ID" value="NZ_REFJ01000002.1"/>
</dbReference>
<dbReference type="SUPFAM" id="SSF56436">
    <property type="entry name" value="C-type lectin-like"/>
    <property type="match status" value="1"/>
</dbReference>
<proteinExistence type="predicted"/>
<dbReference type="Pfam" id="PF03781">
    <property type="entry name" value="FGE-sulfatase"/>
    <property type="match status" value="1"/>
</dbReference>
<dbReference type="GO" id="GO:0120147">
    <property type="term" value="F:formylglycine-generating oxidase activity"/>
    <property type="evidence" value="ECO:0007669"/>
    <property type="project" value="TreeGrafter"/>
</dbReference>
<dbReference type="PANTHER" id="PTHR23150">
    <property type="entry name" value="SULFATASE MODIFYING FACTOR 1, 2"/>
    <property type="match status" value="1"/>
</dbReference>
<dbReference type="Proteomes" id="UP000267187">
    <property type="component" value="Unassembled WGS sequence"/>
</dbReference>
<evidence type="ECO:0000313" key="2">
    <source>
        <dbReference type="EMBL" id="RMA81304.1"/>
    </source>
</evidence>
<dbReference type="OrthoDB" id="9768004at2"/>
<dbReference type="InterPro" id="IPR005532">
    <property type="entry name" value="SUMF_dom"/>
</dbReference>
<dbReference type="Gene3D" id="3.90.1580.10">
    <property type="entry name" value="paralog of FGE (formylglycine-generating enzyme)"/>
    <property type="match status" value="1"/>
</dbReference>